<comment type="caution">
    <text evidence="1">The sequence shown here is derived from an EMBL/GenBank/DDBJ whole genome shotgun (WGS) entry which is preliminary data.</text>
</comment>
<proteinExistence type="predicted"/>
<accession>A0A2A7SAN8</accession>
<protein>
    <submittedName>
        <fullName evidence="1">Uncharacterized protein</fullName>
    </submittedName>
</protein>
<evidence type="ECO:0000313" key="2">
    <source>
        <dbReference type="Proteomes" id="UP000220629"/>
    </source>
</evidence>
<evidence type="ECO:0000313" key="1">
    <source>
        <dbReference type="EMBL" id="PEH40631.1"/>
    </source>
</evidence>
<organism evidence="1 2">
    <name type="scientific">Burkholderia gladioli</name>
    <name type="common">Pseudomonas marginata</name>
    <name type="synonym">Phytomonas marginata</name>
    <dbReference type="NCBI Taxonomy" id="28095"/>
    <lineage>
        <taxon>Bacteria</taxon>
        <taxon>Pseudomonadati</taxon>
        <taxon>Pseudomonadota</taxon>
        <taxon>Betaproteobacteria</taxon>
        <taxon>Burkholderiales</taxon>
        <taxon>Burkholderiaceae</taxon>
        <taxon>Burkholderia</taxon>
    </lineage>
</organism>
<dbReference type="AlphaFoldDB" id="A0A2A7SAN8"/>
<dbReference type="EMBL" id="PDDY01000002">
    <property type="protein sequence ID" value="PEH40631.1"/>
    <property type="molecule type" value="Genomic_DNA"/>
</dbReference>
<sequence length="60" mass="7010">MRKKAVGFGIYVRMEDLNLPVHALEQKHKVWHESWEFFEHQVPPARAALEDELRGILGAK</sequence>
<dbReference type="Proteomes" id="UP000220629">
    <property type="component" value="Unassembled WGS sequence"/>
</dbReference>
<gene>
    <name evidence="1" type="ORF">CRM94_16675</name>
</gene>
<reference evidence="2" key="1">
    <citation type="submission" date="2017-09" db="EMBL/GenBank/DDBJ databases">
        <title>FDA dAtabase for Regulatory Grade micrObial Sequences (FDA-ARGOS): Supporting development and validation of Infectious Disease Dx tests.</title>
        <authorList>
            <person name="Minogue T."/>
            <person name="Wolcott M."/>
            <person name="Wasieloski L."/>
            <person name="Aguilar W."/>
            <person name="Moore D."/>
            <person name="Tallon L."/>
            <person name="Sadzewicz L."/>
            <person name="Ott S."/>
            <person name="Zhao X."/>
            <person name="Nagaraj S."/>
            <person name="Vavikolanu K."/>
            <person name="Aluvathingal J."/>
            <person name="Nadendla S."/>
            <person name="Sichtig H."/>
        </authorList>
    </citation>
    <scope>NUCLEOTIDE SEQUENCE [LARGE SCALE GENOMIC DNA]</scope>
    <source>
        <strain evidence="2">FDAARGOS_390</strain>
    </source>
</reference>
<name>A0A2A7SAN8_BURGA</name>